<protein>
    <submittedName>
        <fullName evidence="3">Glycosyltransferase family 4 protein</fullName>
    </submittedName>
</protein>
<dbReference type="PANTHER" id="PTHR45947:SF14">
    <property type="entry name" value="SLL1723 PROTEIN"/>
    <property type="match status" value="1"/>
</dbReference>
<dbReference type="PANTHER" id="PTHR45947">
    <property type="entry name" value="SULFOQUINOVOSYL TRANSFERASE SQD2"/>
    <property type="match status" value="1"/>
</dbReference>
<name>A0A5D4NNI5_9BACI</name>
<accession>A0A5D4NNI5</accession>
<dbReference type="EMBL" id="VTEI01000009">
    <property type="protein sequence ID" value="TYS15204.1"/>
    <property type="molecule type" value="Genomic_DNA"/>
</dbReference>
<dbReference type="InterPro" id="IPR001296">
    <property type="entry name" value="Glyco_trans_1"/>
</dbReference>
<dbReference type="Proteomes" id="UP000322267">
    <property type="component" value="Unassembled WGS sequence"/>
</dbReference>
<gene>
    <name evidence="3" type="ORF">FZC78_16245</name>
</gene>
<evidence type="ECO:0000259" key="2">
    <source>
        <dbReference type="Pfam" id="PF13439"/>
    </source>
</evidence>
<comment type="caution">
    <text evidence="3">The sequence shown here is derived from an EMBL/GenBank/DDBJ whole genome shotgun (WGS) entry which is preliminary data.</text>
</comment>
<organism evidence="3 4">
    <name type="scientific">Rossellomorea vietnamensis</name>
    <dbReference type="NCBI Taxonomy" id="218284"/>
    <lineage>
        <taxon>Bacteria</taxon>
        <taxon>Bacillati</taxon>
        <taxon>Bacillota</taxon>
        <taxon>Bacilli</taxon>
        <taxon>Bacillales</taxon>
        <taxon>Bacillaceae</taxon>
        <taxon>Rossellomorea</taxon>
    </lineage>
</organism>
<proteinExistence type="predicted"/>
<dbReference type="SUPFAM" id="SSF53756">
    <property type="entry name" value="UDP-Glycosyltransferase/glycogen phosphorylase"/>
    <property type="match status" value="1"/>
</dbReference>
<dbReference type="GO" id="GO:0016757">
    <property type="term" value="F:glycosyltransferase activity"/>
    <property type="evidence" value="ECO:0007669"/>
    <property type="project" value="InterPro"/>
</dbReference>
<reference evidence="3 4" key="1">
    <citation type="submission" date="2019-08" db="EMBL/GenBank/DDBJ databases">
        <title>Bacillus genomes from the desert of Cuatro Cienegas, Coahuila.</title>
        <authorList>
            <person name="Olmedo-Alvarez G."/>
        </authorList>
    </citation>
    <scope>NUCLEOTIDE SEQUENCE [LARGE SCALE GENOMIC DNA]</scope>
    <source>
        <strain evidence="3 4">CH34_1T</strain>
    </source>
</reference>
<dbReference type="CDD" id="cd03801">
    <property type="entry name" value="GT4_PimA-like"/>
    <property type="match status" value="1"/>
</dbReference>
<dbReference type="Pfam" id="PF13439">
    <property type="entry name" value="Glyco_transf_4"/>
    <property type="match status" value="1"/>
</dbReference>
<dbReference type="Gene3D" id="3.40.50.2000">
    <property type="entry name" value="Glycogen Phosphorylase B"/>
    <property type="match status" value="2"/>
</dbReference>
<dbReference type="InterPro" id="IPR028098">
    <property type="entry name" value="Glyco_trans_4-like_N"/>
</dbReference>
<feature type="domain" description="Glycosyltransferase subfamily 4-like N-terminal" evidence="2">
    <location>
        <begin position="15"/>
        <end position="212"/>
    </location>
</feature>
<evidence type="ECO:0000313" key="4">
    <source>
        <dbReference type="Proteomes" id="UP000322267"/>
    </source>
</evidence>
<dbReference type="RefSeq" id="WP_148941174.1">
    <property type="nucleotide sequence ID" value="NZ_VTEI01000009.1"/>
</dbReference>
<dbReference type="Pfam" id="PF00534">
    <property type="entry name" value="Glycos_transf_1"/>
    <property type="match status" value="1"/>
</dbReference>
<sequence length="410" mass="46178">MKILLATVYPLPGGGGIWSFVSNLRAEFERKGHTVDVLSTDEKSTKIKILNSSTEVEFDQYQEAVSLNLQKTYPGLLPNSFIYFWEKHRYLYQAAVSELSLETYDIIHAQDITAALAFSAIKPAGVPLVTSVNGYFSGEIFFHLKTLHPDRSNEQLWSTPELVYCQEFERQGCQASGRLHAASNWLTRILTDKYSVPLAKIHTFAYGIDLERLQKKGPAAPAKNEGDKKIILCMGRLVYLKGIGHLIDALSHLNKERKDWECWILGEGDMGELLKKQCEELGVRDKVKFKGFVKNVVPILQQADILVHPSLQETLPHTVIEAQAAGIPVIVSDAASMPEMVIHGETGLVFPHGNSEVLYTQISTLLKSPQMREELRMKALERGKHYWDSGRMIANMEDFYQEAIQENKDG</sequence>
<evidence type="ECO:0000313" key="3">
    <source>
        <dbReference type="EMBL" id="TYS15204.1"/>
    </source>
</evidence>
<dbReference type="AlphaFoldDB" id="A0A5D4NNI5"/>
<dbReference type="OrthoDB" id="9815550at2"/>
<feature type="domain" description="Glycosyl transferase family 1" evidence="1">
    <location>
        <begin position="224"/>
        <end position="379"/>
    </location>
</feature>
<keyword evidence="3" id="KW-0808">Transferase</keyword>
<evidence type="ECO:0000259" key="1">
    <source>
        <dbReference type="Pfam" id="PF00534"/>
    </source>
</evidence>
<dbReference type="InterPro" id="IPR050194">
    <property type="entry name" value="Glycosyltransferase_grp1"/>
</dbReference>